<feature type="transmembrane region" description="Helical" evidence="2">
    <location>
        <begin position="6"/>
        <end position="23"/>
    </location>
</feature>
<keyword evidence="2" id="KW-0472">Membrane</keyword>
<keyword evidence="2" id="KW-1133">Transmembrane helix</keyword>
<proteinExistence type="predicted"/>
<protein>
    <submittedName>
        <fullName evidence="3">Uncharacterized protein</fullName>
    </submittedName>
</protein>
<gene>
    <name evidence="3" type="ORF">BRAFLDRAFT_110770</name>
</gene>
<dbReference type="PANTHER" id="PTHR31663:SF6">
    <property type="entry name" value="COILED-COIL DOMAIN-CONTAINING PROTEIN 3-LIKE"/>
    <property type="match status" value="1"/>
</dbReference>
<dbReference type="InterPro" id="IPR040311">
    <property type="entry name" value="CCDC3"/>
</dbReference>
<evidence type="ECO:0000256" key="2">
    <source>
        <dbReference type="SAM" id="Phobius"/>
    </source>
</evidence>
<name>C3Z902_BRAFL</name>
<dbReference type="eggNOG" id="ENOG502QPN3">
    <property type="taxonomic scope" value="Eukaryota"/>
</dbReference>
<feature type="region of interest" description="Disordered" evidence="1">
    <location>
        <begin position="241"/>
        <end position="263"/>
    </location>
</feature>
<evidence type="ECO:0000313" key="3">
    <source>
        <dbReference type="EMBL" id="EEN50914.1"/>
    </source>
</evidence>
<evidence type="ECO:0000256" key="1">
    <source>
        <dbReference type="SAM" id="MobiDB-lite"/>
    </source>
</evidence>
<organism>
    <name type="scientific">Branchiostoma floridae</name>
    <name type="common">Florida lancelet</name>
    <name type="synonym">Amphioxus</name>
    <dbReference type="NCBI Taxonomy" id="7739"/>
    <lineage>
        <taxon>Eukaryota</taxon>
        <taxon>Metazoa</taxon>
        <taxon>Chordata</taxon>
        <taxon>Cephalochordata</taxon>
        <taxon>Leptocardii</taxon>
        <taxon>Amphioxiformes</taxon>
        <taxon>Branchiostomatidae</taxon>
        <taxon>Branchiostoma</taxon>
    </lineage>
</organism>
<reference evidence="3" key="1">
    <citation type="journal article" date="2008" name="Nature">
        <title>The amphioxus genome and the evolution of the chordate karyotype.</title>
        <authorList>
            <consortium name="US DOE Joint Genome Institute (JGI-PGF)"/>
            <person name="Putnam N.H."/>
            <person name="Butts T."/>
            <person name="Ferrier D.E.K."/>
            <person name="Furlong R.F."/>
            <person name="Hellsten U."/>
            <person name="Kawashima T."/>
            <person name="Robinson-Rechavi M."/>
            <person name="Shoguchi E."/>
            <person name="Terry A."/>
            <person name="Yu J.-K."/>
            <person name="Benito-Gutierrez E.L."/>
            <person name="Dubchak I."/>
            <person name="Garcia-Fernandez J."/>
            <person name="Gibson-Brown J.J."/>
            <person name="Grigoriev I.V."/>
            <person name="Horton A.C."/>
            <person name="de Jong P.J."/>
            <person name="Jurka J."/>
            <person name="Kapitonov V.V."/>
            <person name="Kohara Y."/>
            <person name="Kuroki Y."/>
            <person name="Lindquist E."/>
            <person name="Lucas S."/>
            <person name="Osoegawa K."/>
            <person name="Pennacchio L.A."/>
            <person name="Salamov A.A."/>
            <person name="Satou Y."/>
            <person name="Sauka-Spengler T."/>
            <person name="Schmutz J."/>
            <person name="Shin-I T."/>
            <person name="Toyoda A."/>
            <person name="Bronner-Fraser M."/>
            <person name="Fujiyama A."/>
            <person name="Holland L.Z."/>
            <person name="Holland P.W.H."/>
            <person name="Satoh N."/>
            <person name="Rokhsar D.S."/>
        </authorList>
    </citation>
    <scope>NUCLEOTIDE SEQUENCE [LARGE SCALE GENOMIC DNA]</scope>
    <source>
        <strain evidence="3">S238N-H82</strain>
        <tissue evidence="3">Testes</tissue>
    </source>
</reference>
<dbReference type="PANTHER" id="PTHR31663">
    <property type="entry name" value="COILED-COIL DOMAIN-CONTAINING PROTEIN 3"/>
    <property type="match status" value="1"/>
</dbReference>
<dbReference type="EMBL" id="GG666598">
    <property type="protein sequence ID" value="EEN50914.1"/>
    <property type="molecule type" value="Genomic_DNA"/>
</dbReference>
<sequence length="295" mass="32415">MRILLALYTAIFTFMGVVFLWRYPITEERQKEITEAIRKRKHANAFQQSASRQHESLSTDTNEEALQKVSTCSEKVAKMSCLVVFAALLVVMTIPTSLCCDHPVGYEPWNISMRVQAAELVVWGRVLAKHGFRVSAATSYTAEVRFVCQVKGDADPLALQGSFNVTDMGLVDQAHCVANNVDVDSHYFFFLTYSDEEVLLPQEINQQSAVIPDCEENRQEFFRCCGFYPTFCRPPGGAPRCAATGQPNPDKPTQGAGGVIPQTTTPDAISAAPSLATPPILLAVAAAFAAYFISF</sequence>
<feature type="transmembrane region" description="Helical" evidence="2">
    <location>
        <begin position="275"/>
        <end position="293"/>
    </location>
</feature>
<dbReference type="AlphaFoldDB" id="C3Z902"/>
<dbReference type="InParanoid" id="C3Z902"/>
<accession>C3Z902</accession>
<keyword evidence="2" id="KW-0812">Transmembrane</keyword>